<sequence>QLVSKYGYPVESHTVLTSDGYFLTLHRIPHGRHNATVYSGAVIVQHGVLSSSADWVILGPDKALGYVLADAGYDVWLGNARGNTYSRRHVKLTTGTEQFWDFSWHEMGVYDLPAVVDYIVNTTGEQRLFYVGHSMGTTMFYAFLSERPQYNGKIRAMFSLAPVAFSSHMTNPLRAFILTRGLEAFYVGHRNLGVMNVLSNSDPFVEIGRRACRDKSFAKAVCGNILLVLGGLGSSQINASDIPTILGHTPAGTSTKTFLHFAQLVKSGRFCQFDYGPDGNSRLYGDVKPPAYKLDNLKAPISLHYSDHDSLASHTDVLLLHKQLPNPIGYFRVPLREFNHLDFLWGKDVRTLVYDYILELMSKY</sequence>
<dbReference type="Pfam" id="PF12146">
    <property type="entry name" value="Hydrolase_4"/>
    <property type="match status" value="1"/>
</dbReference>
<dbReference type="InterPro" id="IPR025483">
    <property type="entry name" value="Lipase_euk"/>
</dbReference>
<feature type="domain" description="Partial AB-hydrolase lipase" evidence="8">
    <location>
        <begin position="1"/>
        <end position="57"/>
    </location>
</feature>
<dbReference type="EMBL" id="KK852673">
    <property type="protein sequence ID" value="KDR18742.1"/>
    <property type="molecule type" value="Genomic_DNA"/>
</dbReference>
<evidence type="ECO:0000256" key="2">
    <source>
        <dbReference type="ARBA" id="ARBA00022729"/>
    </source>
</evidence>
<dbReference type="InParanoid" id="A0A067RHQ8"/>
<dbReference type="SUPFAM" id="SSF53474">
    <property type="entry name" value="alpha/beta-Hydrolases"/>
    <property type="match status" value="1"/>
</dbReference>
<keyword evidence="5" id="KW-0443">Lipid metabolism</keyword>
<dbReference type="OMA" id="WSRRNLY"/>
<evidence type="ECO:0000313" key="11">
    <source>
        <dbReference type="Proteomes" id="UP000027135"/>
    </source>
</evidence>
<dbReference type="AlphaFoldDB" id="A0A067RHQ8"/>
<feature type="active site" description="Charge relay system" evidence="7">
    <location>
        <position position="309"/>
    </location>
</feature>
<dbReference type="STRING" id="136037.A0A067RHQ8"/>
<dbReference type="InterPro" id="IPR022742">
    <property type="entry name" value="Hydrolase_4"/>
</dbReference>
<dbReference type="Proteomes" id="UP000027135">
    <property type="component" value="Unassembled WGS sequence"/>
</dbReference>
<comment type="similarity">
    <text evidence="1">Belongs to the AB hydrolase superfamily. Lipase family.</text>
</comment>
<keyword evidence="2" id="KW-0732">Signal</keyword>
<dbReference type="GO" id="GO:0016042">
    <property type="term" value="P:lipid catabolic process"/>
    <property type="evidence" value="ECO:0007669"/>
    <property type="project" value="UniProtKB-KW"/>
</dbReference>
<accession>A0A067RHQ8</accession>
<gene>
    <name evidence="10" type="ORF">L798_07396</name>
</gene>
<dbReference type="PIRSF" id="PIRSF000862">
    <property type="entry name" value="Steryl_ester_lip"/>
    <property type="match status" value="1"/>
</dbReference>
<evidence type="ECO:0000256" key="6">
    <source>
        <dbReference type="ARBA" id="ARBA00023180"/>
    </source>
</evidence>
<dbReference type="InterPro" id="IPR029058">
    <property type="entry name" value="AB_hydrolase_fold"/>
</dbReference>
<feature type="active site" description="Nucleophile" evidence="7">
    <location>
        <position position="134"/>
    </location>
</feature>
<evidence type="ECO:0000256" key="7">
    <source>
        <dbReference type="PIRSR" id="PIRSR000862-1"/>
    </source>
</evidence>
<organism evidence="10 11">
    <name type="scientific">Zootermopsis nevadensis</name>
    <name type="common">Dampwood termite</name>
    <dbReference type="NCBI Taxonomy" id="136037"/>
    <lineage>
        <taxon>Eukaryota</taxon>
        <taxon>Metazoa</taxon>
        <taxon>Ecdysozoa</taxon>
        <taxon>Arthropoda</taxon>
        <taxon>Hexapoda</taxon>
        <taxon>Insecta</taxon>
        <taxon>Pterygota</taxon>
        <taxon>Neoptera</taxon>
        <taxon>Polyneoptera</taxon>
        <taxon>Dictyoptera</taxon>
        <taxon>Blattodea</taxon>
        <taxon>Blattoidea</taxon>
        <taxon>Termitoidae</taxon>
        <taxon>Termopsidae</taxon>
        <taxon>Zootermopsis</taxon>
    </lineage>
</organism>
<keyword evidence="6" id="KW-0325">Glycoprotein</keyword>
<proteinExistence type="inferred from homology"/>
<protein>
    <recommendedName>
        <fullName evidence="12">Lipase 3</fullName>
    </recommendedName>
</protein>
<evidence type="ECO:0000256" key="3">
    <source>
        <dbReference type="ARBA" id="ARBA00022801"/>
    </source>
</evidence>
<dbReference type="InterPro" id="IPR006693">
    <property type="entry name" value="AB_hydrolase_lipase"/>
</dbReference>
<keyword evidence="3" id="KW-0378">Hydrolase</keyword>
<keyword evidence="4" id="KW-0442">Lipid degradation</keyword>
<name>A0A067RHQ8_ZOONE</name>
<dbReference type="eggNOG" id="KOG2624">
    <property type="taxonomic scope" value="Eukaryota"/>
</dbReference>
<feature type="domain" description="Serine aminopeptidase S33" evidence="9">
    <location>
        <begin position="62"/>
        <end position="176"/>
    </location>
</feature>
<evidence type="ECO:0000256" key="1">
    <source>
        <dbReference type="ARBA" id="ARBA00010701"/>
    </source>
</evidence>
<dbReference type="Pfam" id="PF04083">
    <property type="entry name" value="Abhydro_lipase"/>
    <property type="match status" value="1"/>
</dbReference>
<evidence type="ECO:0000313" key="10">
    <source>
        <dbReference type="EMBL" id="KDR18742.1"/>
    </source>
</evidence>
<evidence type="ECO:0000259" key="8">
    <source>
        <dbReference type="Pfam" id="PF04083"/>
    </source>
</evidence>
<reference evidence="10 11" key="1">
    <citation type="journal article" date="2014" name="Nat. Commun.">
        <title>Molecular traces of alternative social organization in a termite genome.</title>
        <authorList>
            <person name="Terrapon N."/>
            <person name="Li C."/>
            <person name="Robertson H.M."/>
            <person name="Ji L."/>
            <person name="Meng X."/>
            <person name="Booth W."/>
            <person name="Chen Z."/>
            <person name="Childers C.P."/>
            <person name="Glastad K.M."/>
            <person name="Gokhale K."/>
            <person name="Gowin J."/>
            <person name="Gronenberg W."/>
            <person name="Hermansen R.A."/>
            <person name="Hu H."/>
            <person name="Hunt B.G."/>
            <person name="Huylmans A.K."/>
            <person name="Khalil S.M."/>
            <person name="Mitchell R.D."/>
            <person name="Munoz-Torres M.C."/>
            <person name="Mustard J.A."/>
            <person name="Pan H."/>
            <person name="Reese J.T."/>
            <person name="Scharf M.E."/>
            <person name="Sun F."/>
            <person name="Vogel H."/>
            <person name="Xiao J."/>
            <person name="Yang W."/>
            <person name="Yang Z."/>
            <person name="Yang Z."/>
            <person name="Zhou J."/>
            <person name="Zhu J."/>
            <person name="Brent C.S."/>
            <person name="Elsik C.G."/>
            <person name="Goodisman M.A."/>
            <person name="Liberles D.A."/>
            <person name="Roe R.M."/>
            <person name="Vargo E.L."/>
            <person name="Vilcinskas A."/>
            <person name="Wang J."/>
            <person name="Bornberg-Bauer E."/>
            <person name="Korb J."/>
            <person name="Zhang G."/>
            <person name="Liebig J."/>
        </authorList>
    </citation>
    <scope>NUCLEOTIDE SEQUENCE [LARGE SCALE GENOMIC DNA]</scope>
    <source>
        <tissue evidence="10">Whole organism</tissue>
    </source>
</reference>
<evidence type="ECO:0000256" key="4">
    <source>
        <dbReference type="ARBA" id="ARBA00022963"/>
    </source>
</evidence>
<dbReference type="Gene3D" id="3.40.50.1820">
    <property type="entry name" value="alpha/beta hydrolase"/>
    <property type="match status" value="1"/>
</dbReference>
<evidence type="ECO:0008006" key="12">
    <source>
        <dbReference type="Google" id="ProtNLM"/>
    </source>
</evidence>
<feature type="active site" description="Charge relay system" evidence="7">
    <location>
        <position position="340"/>
    </location>
</feature>
<keyword evidence="11" id="KW-1185">Reference proteome</keyword>
<dbReference type="GO" id="GO:0016788">
    <property type="term" value="F:hydrolase activity, acting on ester bonds"/>
    <property type="evidence" value="ECO:0007669"/>
    <property type="project" value="InterPro"/>
</dbReference>
<evidence type="ECO:0000256" key="5">
    <source>
        <dbReference type="ARBA" id="ARBA00023098"/>
    </source>
</evidence>
<evidence type="ECO:0000259" key="9">
    <source>
        <dbReference type="Pfam" id="PF12146"/>
    </source>
</evidence>
<dbReference type="FunFam" id="3.40.50.1820:FF:000021">
    <property type="entry name" value="Lipase"/>
    <property type="match status" value="1"/>
</dbReference>
<feature type="non-terminal residue" evidence="10">
    <location>
        <position position="1"/>
    </location>
</feature>
<dbReference type="PANTHER" id="PTHR11005">
    <property type="entry name" value="LYSOSOMAL ACID LIPASE-RELATED"/>
    <property type="match status" value="1"/>
</dbReference>